<keyword evidence="4 6" id="KW-1133">Transmembrane helix</keyword>
<accession>A0A2T5BVK9</accession>
<keyword evidence="8" id="KW-1185">Reference proteome</keyword>
<organism evidence="7 8">
    <name type="scientific">Rhodovulum imhoffii</name>
    <dbReference type="NCBI Taxonomy" id="365340"/>
    <lineage>
        <taxon>Bacteria</taxon>
        <taxon>Pseudomonadati</taxon>
        <taxon>Pseudomonadota</taxon>
        <taxon>Alphaproteobacteria</taxon>
        <taxon>Rhodobacterales</taxon>
        <taxon>Paracoccaceae</taxon>
        <taxon>Rhodovulum</taxon>
    </lineage>
</organism>
<keyword evidence="5 6" id="KW-0472">Membrane</keyword>
<sequence length="363" mass="39755">MVLFGFFALVLVSIYWVNRAVALFDSLIGGGQPALVFLEFTALTLPNVIRLVLPVAGFAATVFTINRLTADSELVVMQAMGFSPYRLARPVLAFGLVVALLTGILTHFLVPASRAQLELREDEIAHNVTASMLTEGRFLHPANGITFFIREITPTGELRDVFLSDARGTTRRITYTAQRALLVQEETGPKLLMFDGLVQALHLTNQRLATTSFSDLTYDVAALLSQPNTGRLDLRILPTPDLLSPTSERIEAARATRAEFLTEAHARTGQPLMAVAGVLIGFAALVVGGFSRFGLWRQILLAIGILVGLQLLDNSLTEIARHDETLWPLVYLPPMVGLLIGGMLMYLSARTIRWRRATRSASA</sequence>
<feature type="transmembrane region" description="Helical" evidence="6">
    <location>
        <begin position="48"/>
        <end position="70"/>
    </location>
</feature>
<dbReference type="Proteomes" id="UP000243859">
    <property type="component" value="Unassembled WGS sequence"/>
</dbReference>
<evidence type="ECO:0000256" key="4">
    <source>
        <dbReference type="ARBA" id="ARBA00022989"/>
    </source>
</evidence>
<reference evidence="7 8" key="1">
    <citation type="submission" date="2018-04" db="EMBL/GenBank/DDBJ databases">
        <title>Genomic Encyclopedia of Archaeal and Bacterial Type Strains, Phase II (KMG-II): from individual species to whole genera.</title>
        <authorList>
            <person name="Goeker M."/>
        </authorList>
    </citation>
    <scope>NUCLEOTIDE SEQUENCE [LARGE SCALE GENOMIC DNA]</scope>
    <source>
        <strain evidence="7 8">DSM 18064</strain>
    </source>
</reference>
<evidence type="ECO:0000256" key="1">
    <source>
        <dbReference type="ARBA" id="ARBA00004651"/>
    </source>
</evidence>
<name>A0A2T5BVK9_9RHOB</name>
<evidence type="ECO:0000256" key="2">
    <source>
        <dbReference type="ARBA" id="ARBA00022475"/>
    </source>
</evidence>
<feature type="transmembrane region" description="Helical" evidence="6">
    <location>
        <begin position="332"/>
        <end position="349"/>
    </location>
</feature>
<dbReference type="InterPro" id="IPR005495">
    <property type="entry name" value="LptG/LptF_permease"/>
</dbReference>
<dbReference type="EMBL" id="QAAA01000002">
    <property type="protein sequence ID" value="PTN03612.1"/>
    <property type="molecule type" value="Genomic_DNA"/>
</dbReference>
<comment type="caution">
    <text evidence="7">The sequence shown here is derived from an EMBL/GenBank/DDBJ whole genome shotgun (WGS) entry which is preliminary data.</text>
</comment>
<evidence type="ECO:0000256" key="5">
    <source>
        <dbReference type="ARBA" id="ARBA00023136"/>
    </source>
</evidence>
<comment type="subcellular location">
    <subcellularLocation>
        <location evidence="1">Cell membrane</location>
        <topology evidence="1">Multi-pass membrane protein</topology>
    </subcellularLocation>
</comment>
<keyword evidence="2" id="KW-1003">Cell membrane</keyword>
<evidence type="ECO:0000256" key="3">
    <source>
        <dbReference type="ARBA" id="ARBA00022692"/>
    </source>
</evidence>
<dbReference type="GO" id="GO:0055085">
    <property type="term" value="P:transmembrane transport"/>
    <property type="evidence" value="ECO:0007669"/>
    <property type="project" value="InterPro"/>
</dbReference>
<protein>
    <submittedName>
        <fullName evidence="7">Lipopolysaccharide export system permease protein</fullName>
    </submittedName>
</protein>
<feature type="transmembrane region" description="Helical" evidence="6">
    <location>
        <begin position="91"/>
        <end position="110"/>
    </location>
</feature>
<evidence type="ECO:0000256" key="6">
    <source>
        <dbReference type="SAM" id="Phobius"/>
    </source>
</evidence>
<dbReference type="InterPro" id="IPR030922">
    <property type="entry name" value="LptF"/>
</dbReference>
<dbReference type="GO" id="GO:0043190">
    <property type="term" value="C:ATP-binding cassette (ABC) transporter complex"/>
    <property type="evidence" value="ECO:0007669"/>
    <property type="project" value="InterPro"/>
</dbReference>
<feature type="transmembrane region" description="Helical" evidence="6">
    <location>
        <begin position="271"/>
        <end position="288"/>
    </location>
</feature>
<evidence type="ECO:0000313" key="8">
    <source>
        <dbReference type="Proteomes" id="UP000243859"/>
    </source>
</evidence>
<dbReference type="GO" id="GO:0015920">
    <property type="term" value="P:lipopolysaccharide transport"/>
    <property type="evidence" value="ECO:0007669"/>
    <property type="project" value="TreeGrafter"/>
</dbReference>
<keyword evidence="3 6" id="KW-0812">Transmembrane</keyword>
<dbReference type="PANTHER" id="PTHR33529:SF6">
    <property type="entry name" value="YJGP_YJGQ FAMILY PERMEASE"/>
    <property type="match status" value="1"/>
</dbReference>
<dbReference type="NCBIfam" id="TIGR04407">
    <property type="entry name" value="LptF_YjgP"/>
    <property type="match status" value="1"/>
</dbReference>
<proteinExistence type="predicted"/>
<dbReference type="Pfam" id="PF03739">
    <property type="entry name" value="LptF_LptG"/>
    <property type="match status" value="1"/>
</dbReference>
<dbReference type="PANTHER" id="PTHR33529">
    <property type="entry name" value="SLR0882 PROTEIN-RELATED"/>
    <property type="match status" value="1"/>
</dbReference>
<evidence type="ECO:0000313" key="7">
    <source>
        <dbReference type="EMBL" id="PTN03612.1"/>
    </source>
</evidence>
<feature type="transmembrane region" description="Helical" evidence="6">
    <location>
        <begin position="295"/>
        <end position="312"/>
    </location>
</feature>
<dbReference type="AlphaFoldDB" id="A0A2T5BVK9"/>
<gene>
    <name evidence="7" type="ORF">C8N32_102138</name>
</gene>